<dbReference type="Gene3D" id="2.60.40.2880">
    <property type="entry name" value="MmpS1-5, C-terminal soluble domain"/>
    <property type="match status" value="1"/>
</dbReference>
<comment type="similarity">
    <text evidence="2">Belongs to the MmpS family.</text>
</comment>
<evidence type="ECO:0000313" key="8">
    <source>
        <dbReference type="EMBL" id="MCR6488135.1"/>
    </source>
</evidence>
<comment type="caution">
    <text evidence="8">The sequence shown here is derived from an EMBL/GenBank/DDBJ whole genome shotgun (WGS) entry which is preliminary data.</text>
</comment>
<evidence type="ECO:0000256" key="5">
    <source>
        <dbReference type="ARBA" id="ARBA00022989"/>
    </source>
</evidence>
<evidence type="ECO:0000256" key="7">
    <source>
        <dbReference type="SAM" id="MobiDB-lite"/>
    </source>
</evidence>
<keyword evidence="5" id="KW-1133">Transmembrane helix</keyword>
<feature type="compositionally biased region" description="Low complexity" evidence="7">
    <location>
        <begin position="42"/>
        <end position="53"/>
    </location>
</feature>
<evidence type="ECO:0000256" key="1">
    <source>
        <dbReference type="ARBA" id="ARBA00004236"/>
    </source>
</evidence>
<dbReference type="Pfam" id="PF05423">
    <property type="entry name" value="Mycobact_memb"/>
    <property type="match status" value="1"/>
</dbReference>
<evidence type="ECO:0000313" key="9">
    <source>
        <dbReference type="Proteomes" id="UP001144096"/>
    </source>
</evidence>
<keyword evidence="9" id="KW-1185">Reference proteome</keyword>
<name>A0A9X2NJW5_9PSEU</name>
<gene>
    <name evidence="8" type="ORF">M8542_35440</name>
</gene>
<organism evidence="8 9">
    <name type="scientific">Amycolatopsis iheyensis</name>
    <dbReference type="NCBI Taxonomy" id="2945988"/>
    <lineage>
        <taxon>Bacteria</taxon>
        <taxon>Bacillati</taxon>
        <taxon>Actinomycetota</taxon>
        <taxon>Actinomycetes</taxon>
        <taxon>Pseudonocardiales</taxon>
        <taxon>Pseudonocardiaceae</taxon>
        <taxon>Amycolatopsis</taxon>
    </lineage>
</organism>
<dbReference type="InterPro" id="IPR038468">
    <property type="entry name" value="MmpS_C"/>
</dbReference>
<proteinExistence type="inferred from homology"/>
<dbReference type="GO" id="GO:0005886">
    <property type="term" value="C:plasma membrane"/>
    <property type="evidence" value="ECO:0007669"/>
    <property type="project" value="UniProtKB-SubCell"/>
</dbReference>
<dbReference type="EMBL" id="JAMXQV010000023">
    <property type="protein sequence ID" value="MCR6488135.1"/>
    <property type="molecule type" value="Genomic_DNA"/>
</dbReference>
<evidence type="ECO:0000256" key="3">
    <source>
        <dbReference type="ARBA" id="ARBA00022475"/>
    </source>
</evidence>
<keyword evidence="4" id="KW-0812">Transmembrane</keyword>
<keyword evidence="3" id="KW-1003">Cell membrane</keyword>
<reference evidence="8" key="1">
    <citation type="submission" date="2022-06" db="EMBL/GenBank/DDBJ databases">
        <title>Amycolatopsis iheyaensis sp. nov., a new species of the genus Amycolatopsis isolated from soil in Iheya island, Japan.</title>
        <authorList>
            <person name="Ngamcharungchit C."/>
            <person name="Kanto H."/>
            <person name="Take A."/>
            <person name="Intra B."/>
            <person name="Matsumoto A."/>
            <person name="Panbangred W."/>
            <person name="Inahashi Y."/>
        </authorList>
    </citation>
    <scope>NUCLEOTIDE SEQUENCE</scope>
    <source>
        <strain evidence="8">OK19-0408</strain>
    </source>
</reference>
<feature type="compositionally biased region" description="Low complexity" evidence="7">
    <location>
        <begin position="75"/>
        <end position="96"/>
    </location>
</feature>
<dbReference type="Proteomes" id="UP001144096">
    <property type="component" value="Unassembled WGS sequence"/>
</dbReference>
<evidence type="ECO:0000256" key="6">
    <source>
        <dbReference type="ARBA" id="ARBA00023136"/>
    </source>
</evidence>
<dbReference type="InterPro" id="IPR008693">
    <property type="entry name" value="MmpS"/>
</dbReference>
<dbReference type="RefSeq" id="WP_257924697.1">
    <property type="nucleotide sequence ID" value="NZ_JAMXQV010000023.1"/>
</dbReference>
<protein>
    <submittedName>
        <fullName evidence="8">MmpS family transport accessory protein</fullName>
    </submittedName>
</protein>
<accession>A0A9X2NJW5</accession>
<evidence type="ECO:0000256" key="2">
    <source>
        <dbReference type="ARBA" id="ARBA00007531"/>
    </source>
</evidence>
<keyword evidence="6" id="KW-0472">Membrane</keyword>
<feature type="region of interest" description="Disordered" evidence="7">
    <location>
        <begin position="38"/>
        <end position="107"/>
    </location>
</feature>
<comment type="subcellular location">
    <subcellularLocation>
        <location evidence="1">Cell membrane</location>
    </subcellularLocation>
</comment>
<sequence length="198" mass="20347">MSVPATRPPAGKKHPKWPWIAAAVAAVVIIGSISATTEPKPALTADATSLDTAPVRTTDPAAAAAERSRYEEAAKASSEVAEQSSKAAASSAAAAEAQRKAEEEADRKARRITYSVTTTGSGISMITYLKPDFDMSQETGVRGKKWSKTIDGEGDTLGINMNAQNAGGGTISCRISRGDGSVIAENSSSGPYAVVSCG</sequence>
<dbReference type="AlphaFoldDB" id="A0A9X2NJW5"/>
<feature type="compositionally biased region" description="Basic and acidic residues" evidence="7">
    <location>
        <begin position="97"/>
        <end position="107"/>
    </location>
</feature>
<evidence type="ECO:0000256" key="4">
    <source>
        <dbReference type="ARBA" id="ARBA00022692"/>
    </source>
</evidence>